<reference evidence="2" key="1">
    <citation type="submission" date="2023-06" db="EMBL/GenBank/DDBJ databases">
        <authorList>
            <consortium name="Lawrence Berkeley National Laboratory"/>
            <person name="Ahrendt S."/>
            <person name="Sahu N."/>
            <person name="Indic B."/>
            <person name="Wong-Bajracharya J."/>
            <person name="Merenyi Z."/>
            <person name="Ke H.-M."/>
            <person name="Monk M."/>
            <person name="Kocsube S."/>
            <person name="Drula E."/>
            <person name="Lipzen A."/>
            <person name="Balint B."/>
            <person name="Henrissat B."/>
            <person name="Andreopoulos B."/>
            <person name="Martin F.M."/>
            <person name="Harder C.B."/>
            <person name="Rigling D."/>
            <person name="Ford K.L."/>
            <person name="Foster G.D."/>
            <person name="Pangilinan J."/>
            <person name="Papanicolaou A."/>
            <person name="Barry K."/>
            <person name="LaButti K."/>
            <person name="Viragh M."/>
            <person name="Koriabine M."/>
            <person name="Yan M."/>
            <person name="Riley R."/>
            <person name="Champramary S."/>
            <person name="Plett K.L."/>
            <person name="Tsai I.J."/>
            <person name="Slot J."/>
            <person name="Sipos G."/>
            <person name="Plett J."/>
            <person name="Nagy L.G."/>
            <person name="Grigoriev I.V."/>
        </authorList>
    </citation>
    <scope>NUCLEOTIDE SEQUENCE</scope>
    <source>
        <strain evidence="2">CCBAS 213</strain>
    </source>
</reference>
<evidence type="ECO:0000313" key="3">
    <source>
        <dbReference type="Proteomes" id="UP001175211"/>
    </source>
</evidence>
<proteinExistence type="predicted"/>
<evidence type="ECO:0000313" key="2">
    <source>
        <dbReference type="EMBL" id="KAK0435000.1"/>
    </source>
</evidence>
<evidence type="ECO:0000256" key="1">
    <source>
        <dbReference type="SAM" id="MobiDB-lite"/>
    </source>
</evidence>
<gene>
    <name evidence="2" type="ORF">EV420DRAFT_1488279</name>
</gene>
<protein>
    <submittedName>
        <fullName evidence="2">Uncharacterized protein</fullName>
    </submittedName>
</protein>
<feature type="compositionally biased region" description="Basic and acidic residues" evidence="1">
    <location>
        <begin position="507"/>
        <end position="517"/>
    </location>
</feature>
<organism evidence="2 3">
    <name type="scientific">Armillaria tabescens</name>
    <name type="common">Ringless honey mushroom</name>
    <name type="synonym">Agaricus tabescens</name>
    <dbReference type="NCBI Taxonomy" id="1929756"/>
    <lineage>
        <taxon>Eukaryota</taxon>
        <taxon>Fungi</taxon>
        <taxon>Dikarya</taxon>
        <taxon>Basidiomycota</taxon>
        <taxon>Agaricomycotina</taxon>
        <taxon>Agaricomycetes</taxon>
        <taxon>Agaricomycetidae</taxon>
        <taxon>Agaricales</taxon>
        <taxon>Marasmiineae</taxon>
        <taxon>Physalacriaceae</taxon>
        <taxon>Desarmillaria</taxon>
    </lineage>
</organism>
<dbReference type="GeneID" id="85354152"/>
<feature type="region of interest" description="Disordered" evidence="1">
    <location>
        <begin position="493"/>
        <end position="538"/>
    </location>
</feature>
<accession>A0AA39J3V8</accession>
<name>A0AA39J3V8_ARMTA</name>
<comment type="caution">
    <text evidence="2">The sequence shown here is derived from an EMBL/GenBank/DDBJ whole genome shotgun (WGS) entry which is preliminary data.</text>
</comment>
<sequence>MNDVLIWVMPQCVPLKKADLKCLVVISHANFIRSQLAIPWISVSAFRASATHAEQDYSVDLDPQLQSGIDITSVCTPMQTRFTTPPSNVPLVPQELIDEIIEEAILTSPDPKETAIHCSLISRTTLSHSQAILFDHITISINNPPSEWLDIFMGWQHLAAAVQHLKIEAMETSWVNDFAILMSLIATETTPLKKLFVCDCNIRFLIDCGASWDHVKTLYMTRCYHDPASILKWIQSLPCLHHLHYMGDAFHPLYNTPNVSEVDVNALKLLKLNTFMCYPTFASSDNYPILWMLLQLMPALQKLSAFLFVVEPSQFLLLMQIIKASASTLECLATKDQTNTGPLELREVTIRIKYSYSVTLPDAALLMHLSDKVNKGQVVGVGGCCDLRYYSRWELYDMLLHTAALAALDKCYVAREEYRMIITEEPFGPDDNTLVIWDVHTRNSLDRNPKELNFPMADNPIPFLDLTRRLRLLQSNQRKKRWRMIKNGATKEEADRVYPPLSSYQSKEGESAEDTARRLARNAKKSATARVHYRERAKTSSEKPVTLIHYQRDSNGSLRKRADLVSGILGKYICAAADHCLWKGDPDLQFYAGCVTGNDGGNALAKETDFVSHGEITVEFLQNEYNIGPFVEVEEHDSVKKQSDRTNPTVATTVSNLDDGSQAMAHTKFVDTEKFTLPREHVTDQTWALLHHGGTLSHWHRDTDGKLTLIMVDQGCKLWIEQHPQKSLARSEIDAWFVQSMEDNDEPSDGDMSTMEMSKSGTILILPGDIVTFHLHSHTLVNERRSHGDTTAHLGDFTTNVDHKSAHTYAGFYTNDTEYQDSKEPMYCLASPFPVVLDDKLEEKPQDIAMRICKHVGLAGRNVQRTVSLLQQFLDIGPVGRARHKALHTNCKTATILQHQPALSLHVLVVSRPDIHIFNEEAVVLICFSGERPRLDKLRTHVDLNGITQMDFSGVIPCIIKVTGIIIPGQEVGTYSYYSIAMGPPNYSFSHVGSMVKQPSVFPAVVVKHSSHDDGLIVDINFNEYDKLCNIFKFSSSSWSTRKAWSLSECSLTGRVQTGAPMLSIAEDPADDGESGLSKIQRILFESKNEVPELNKLQWCRSILDITKTLTREDIDCLKNRCSTSVWAALVFCNIRRTAARTLEDTHVCKVRISDWDLFPALMVPACMNCVKKKHPCSFQFSRASKCRECALFGVACPKGASHKGDSSLPPHIVSDLKRSSPDSDCRTTIPPHRILLGIGNRETLEFYEECLHALSAIIHLTMMIDFPDELKLRILQSDALSPSDLLACCLTGTSLLPCALEALYARIRICNTYRLSTWIQYFLDNLERCTWVFEIQIETCWIPTDGWNELLNLFPNLRAIHFTDVYLPHYLEEWRISPHLPIQFTFTHCYLTGSGVSKILGLGNVNTVVVRDGVAMEPCKLTVESGMDSMQKIEHFIPTMSFEDMDLDEAISLAAIFPRNSIAIDSIHWIIHGFHVPFKMPIDIGIVDLNERHIHFLDLSRCTSLKAIYWCSTFPIAIYAVVVHEYPPNA</sequence>
<dbReference type="RefSeq" id="XP_060321857.1">
    <property type="nucleotide sequence ID" value="XM_060470604.1"/>
</dbReference>
<dbReference type="EMBL" id="JAUEPS010000164">
    <property type="protein sequence ID" value="KAK0435000.1"/>
    <property type="molecule type" value="Genomic_DNA"/>
</dbReference>
<keyword evidence="3" id="KW-1185">Reference proteome</keyword>
<dbReference type="Proteomes" id="UP001175211">
    <property type="component" value="Unassembled WGS sequence"/>
</dbReference>